<keyword evidence="2" id="KW-0067">ATP-binding</keyword>
<dbReference type="EMBL" id="DWYY01000124">
    <property type="protein sequence ID" value="HJA93703.1"/>
    <property type="molecule type" value="Genomic_DNA"/>
</dbReference>
<evidence type="ECO:0000259" key="1">
    <source>
        <dbReference type="Pfam" id="PF09820"/>
    </source>
</evidence>
<dbReference type="PANTHER" id="PTHR34825">
    <property type="entry name" value="CONSERVED PROTEIN, WITH A WEAK D-GALACTARATE DEHYDRATASE/ALTRONATE HYDROLASE DOMAIN"/>
    <property type="match status" value="1"/>
</dbReference>
<protein>
    <submittedName>
        <fullName evidence="2">ATP-binding protein</fullName>
    </submittedName>
</protein>
<keyword evidence="2" id="KW-0547">Nucleotide-binding</keyword>
<evidence type="ECO:0000313" key="2">
    <source>
        <dbReference type="EMBL" id="HJA93703.1"/>
    </source>
</evidence>
<dbReference type="GO" id="GO:0005524">
    <property type="term" value="F:ATP binding"/>
    <property type="evidence" value="ECO:0007669"/>
    <property type="project" value="UniProtKB-KW"/>
</dbReference>
<dbReference type="InterPro" id="IPR018631">
    <property type="entry name" value="AAA-ATPase-like_dom"/>
</dbReference>
<dbReference type="Pfam" id="PF09820">
    <property type="entry name" value="AAA-ATPase_like"/>
    <property type="match status" value="1"/>
</dbReference>
<sequence>MGVYLNGISAYGLFQEDYSLTYYVDKSEMLAELVPLIERKTKESENGEGRRGKGLKYVAVTRPRRFGKTVMANMIASYFGKGVDSHEEFDTLKVSRYPWYRKHLNRHNVIHIAFNKNTEEIRTGDQYISMIRNTLLDDLRAAYPEVRISDTDSLWMALTKIYECCGGEKFIFVLDEWDYLYHQDFTTDRDKDNFTKFLSNLLKDSAYVEMAYMTGILPIAKYSSGSELNMFCEYTMVTEEKYSGYFGFTEKEVDELYDRYLKQDIPDRKVTREGLRFWYDGYHTKGGERIYNPRSVVLALENNNLGNYWTSSGPYDELFYYIGANVDSVKDDVGLLLSGIPVPAKVQEYAATSMELKTRDEIFSAMVVYGFLNYEDGCVSIPNKELMDKFAEMAQKEPSLGNVYRLTRESGRMLAATKAGDTKTMTEILQFVHNTESPLLVYNSEAELASVITLVYLQARDYYRIEREDRAGTGYVDFIFYPYRKDDDAIIIELKVNHPAEEAIQQIKDRQYALRFEGKIGEKPEYTGRILAVGIAYYKDDTSKKHECRVEVLRDRIH</sequence>
<comment type="caution">
    <text evidence="2">The sequence shown here is derived from an EMBL/GenBank/DDBJ whole genome shotgun (WGS) entry which is preliminary data.</text>
</comment>
<reference evidence="2" key="1">
    <citation type="journal article" date="2021" name="PeerJ">
        <title>Extensive microbial diversity within the chicken gut microbiome revealed by metagenomics and culture.</title>
        <authorList>
            <person name="Gilroy R."/>
            <person name="Ravi A."/>
            <person name="Getino M."/>
            <person name="Pursley I."/>
            <person name="Horton D.L."/>
            <person name="Alikhan N.F."/>
            <person name="Baker D."/>
            <person name="Gharbi K."/>
            <person name="Hall N."/>
            <person name="Watson M."/>
            <person name="Adriaenssens E.M."/>
            <person name="Foster-Nyarko E."/>
            <person name="Jarju S."/>
            <person name="Secka A."/>
            <person name="Antonio M."/>
            <person name="Oren A."/>
            <person name="Chaudhuri R.R."/>
            <person name="La Ragione R."/>
            <person name="Hildebrand F."/>
            <person name="Pallen M.J."/>
        </authorList>
    </citation>
    <scope>NUCLEOTIDE SEQUENCE</scope>
    <source>
        <strain evidence="2">CHK179-7159</strain>
    </source>
</reference>
<accession>A0A9D2L0I7</accession>
<name>A0A9D2L0I7_9FIRM</name>
<feature type="domain" description="AAA-ATPase-like" evidence="1">
    <location>
        <begin position="56"/>
        <end position="222"/>
    </location>
</feature>
<dbReference type="PANTHER" id="PTHR34825:SF1">
    <property type="entry name" value="AAA-ATPASE-LIKE DOMAIN-CONTAINING PROTEIN"/>
    <property type="match status" value="1"/>
</dbReference>
<gene>
    <name evidence="2" type="ORF">H9717_11430</name>
</gene>
<evidence type="ECO:0000313" key="3">
    <source>
        <dbReference type="Proteomes" id="UP000886858"/>
    </source>
</evidence>
<organism evidence="2 3">
    <name type="scientific">Candidatus Eisenbergiella merdipullorum</name>
    <dbReference type="NCBI Taxonomy" id="2838553"/>
    <lineage>
        <taxon>Bacteria</taxon>
        <taxon>Bacillati</taxon>
        <taxon>Bacillota</taxon>
        <taxon>Clostridia</taxon>
        <taxon>Lachnospirales</taxon>
        <taxon>Lachnospiraceae</taxon>
        <taxon>Eisenbergiella</taxon>
    </lineage>
</organism>
<dbReference type="InterPro" id="IPR012547">
    <property type="entry name" value="PDDEXK_9"/>
</dbReference>
<dbReference type="SUPFAM" id="SSF52540">
    <property type="entry name" value="P-loop containing nucleoside triphosphate hydrolases"/>
    <property type="match status" value="1"/>
</dbReference>
<dbReference type="InterPro" id="IPR027417">
    <property type="entry name" value="P-loop_NTPase"/>
</dbReference>
<proteinExistence type="predicted"/>
<dbReference type="Pfam" id="PF08011">
    <property type="entry name" value="PDDEXK_9"/>
    <property type="match status" value="1"/>
</dbReference>
<reference evidence="2" key="2">
    <citation type="submission" date="2021-04" db="EMBL/GenBank/DDBJ databases">
        <authorList>
            <person name="Gilroy R."/>
        </authorList>
    </citation>
    <scope>NUCLEOTIDE SEQUENCE</scope>
    <source>
        <strain evidence="2">CHK179-7159</strain>
    </source>
</reference>
<dbReference type="AlphaFoldDB" id="A0A9D2L0I7"/>
<dbReference type="Proteomes" id="UP000886858">
    <property type="component" value="Unassembled WGS sequence"/>
</dbReference>